<dbReference type="SMART" id="SM01362">
    <property type="entry name" value="DUF663"/>
    <property type="match status" value="1"/>
</dbReference>
<dbReference type="InterPro" id="IPR012948">
    <property type="entry name" value="AARP2CN"/>
</dbReference>
<protein>
    <submittedName>
        <fullName evidence="13">Ribosome biogenesis protein bms1</fullName>
    </submittedName>
</protein>
<feature type="region of interest" description="Disordered" evidence="11">
    <location>
        <begin position="1013"/>
        <end position="1046"/>
    </location>
</feature>
<dbReference type="Gene3D" id="3.40.50.300">
    <property type="entry name" value="P-loop containing nucleotide triphosphate hydrolases"/>
    <property type="match status" value="1"/>
</dbReference>
<dbReference type="InterPro" id="IPR037875">
    <property type="entry name" value="Bms1_N"/>
</dbReference>
<dbReference type="GO" id="GO:0000479">
    <property type="term" value="P:endonucleolytic cleavage of tricistronic rRNA transcript (SSU-rRNA, 5.8S rRNA, LSU-rRNA)"/>
    <property type="evidence" value="ECO:0007669"/>
    <property type="project" value="TreeGrafter"/>
</dbReference>
<dbReference type="OrthoDB" id="10260897at2759"/>
<proteinExistence type="inferred from homology"/>
<feature type="region of interest" description="Disordered" evidence="11">
    <location>
        <begin position="574"/>
        <end position="606"/>
    </location>
</feature>
<comment type="subcellular location">
    <subcellularLocation>
        <location evidence="1">Nucleus</location>
        <location evidence="1">Nucleolus</location>
    </subcellularLocation>
</comment>
<evidence type="ECO:0000256" key="4">
    <source>
        <dbReference type="ARBA" id="ARBA00022741"/>
    </source>
</evidence>
<dbReference type="GO" id="GO:0034511">
    <property type="term" value="F:U3 snoRNA binding"/>
    <property type="evidence" value="ECO:0007669"/>
    <property type="project" value="TreeGrafter"/>
</dbReference>
<dbReference type="GO" id="GO:0005654">
    <property type="term" value="C:nucleoplasm"/>
    <property type="evidence" value="ECO:0007669"/>
    <property type="project" value="UniProtKB-ARBA"/>
</dbReference>
<dbReference type="SUPFAM" id="SSF52540">
    <property type="entry name" value="P-loop containing nucleoside triphosphate hydrolases"/>
    <property type="match status" value="1"/>
</dbReference>
<feature type="domain" description="Bms1-type G" evidence="12">
    <location>
        <begin position="77"/>
        <end position="241"/>
    </location>
</feature>
<evidence type="ECO:0000256" key="11">
    <source>
        <dbReference type="SAM" id="MobiDB-lite"/>
    </source>
</evidence>
<evidence type="ECO:0000256" key="9">
    <source>
        <dbReference type="ARBA" id="ARBA00049117"/>
    </source>
</evidence>
<evidence type="ECO:0000256" key="8">
    <source>
        <dbReference type="ARBA" id="ARBA00023242"/>
    </source>
</evidence>
<feature type="region of interest" description="Disordered" evidence="11">
    <location>
        <begin position="410"/>
        <end position="471"/>
    </location>
</feature>
<dbReference type="FunFam" id="3.40.50.300:FF:000105">
    <property type="entry name" value="BMS1 ribosome biogenesis factor"/>
    <property type="match status" value="1"/>
</dbReference>
<dbReference type="GO" id="GO:0003924">
    <property type="term" value="F:GTPase activity"/>
    <property type="evidence" value="ECO:0007669"/>
    <property type="project" value="TreeGrafter"/>
</dbReference>
<reference evidence="13 14" key="1">
    <citation type="submission" date="2018-10" db="EMBL/GenBank/DDBJ databases">
        <title>Complete genome sequence of Malassezia restricta CBS 7877.</title>
        <authorList>
            <person name="Morand S.C."/>
            <person name="Bertignac M."/>
            <person name="Iltis A."/>
            <person name="Kolder I."/>
            <person name="Pirovano W."/>
            <person name="Jourdain R."/>
            <person name="Clavaud C."/>
        </authorList>
    </citation>
    <scope>NUCLEOTIDE SEQUENCE [LARGE SCALE GENOMIC DNA]</scope>
    <source>
        <strain evidence="13 14">CBS 7877</strain>
    </source>
</reference>
<evidence type="ECO:0000256" key="5">
    <source>
        <dbReference type="ARBA" id="ARBA00022801"/>
    </source>
</evidence>
<evidence type="ECO:0000256" key="2">
    <source>
        <dbReference type="ARBA" id="ARBA00022517"/>
    </source>
</evidence>
<dbReference type="InterPro" id="IPR007034">
    <property type="entry name" value="BMS1_TSR1_C"/>
</dbReference>
<sequence>MADATQVHRAHHAAQAGPKAEKAKAKGRERHAGGFNPKAFIAAHPFAADKHIRRKAELDQQRLHVPLVDRTPAKEPPPVIVAIVGPQGVGKTTLMRSLIRRYTKHTVAHISGPVTVVSSKTRRITFIECNNDINSMIDIGKIADLVLLMIDGSFGFEMETMEFLNVLQAHGFPKVMGVLTHLDLIKKVRTLRATKKRLKHRFWTEIYQGAKLFYLSGIINGRYPDSEIQNLSRFISVMKFRPLIFRNQHPYFLADRMEELTPRELVKSDPKMDRTITVYGYLRGTNLRDKQPIHIPGVGDFTIKSVERLADPCPLPTQESERRRRLSEKHKLIHAPMSDVGGVMFDKDAVYINVPGHFSKRDDNIVGEGERMIMSLQDSQTTLGERAAEGELRLFDDSTAPVYVNHGRRRAAFEETDDDHIMNNESEDESEEDEDENAFGRELDLDDEQTEEVAYADSDSDLGDEAGPAPWKSNLAKQAEETVLANRRRRRDLMHLIYETDQSPEDITSGAEITPKTEQVSQSEEDFFHVVSSEAPVSSADVPEESRPLTQLEAFEQWEDENRLDSIRHLFITGEDDVDETVPPIQDGDDEKSDEEANVQSNEDAKTQELAAKKAALKRKFDEQYDDDEDENEDDWYTEQKKELAKQVEMNEAEFANDDEETRVKIEGFRPGTYVRVEIDHVPCEFVDHFNPAYPIIVGGLLANETALAFLQVRIKKHRWHKRILKTNDPLIFSLGWRRFQSMPIYTLDDGTRNRMLKYTPEHMHCLASFYGPASLPNTGFCAFNTLSSETPNFRISATGVVLNVDAGSGASHQIVKKLKLTGTPAKVFKNTAFIKDMFSTPLEVAKFEGAQLKTVSGIRGHVKKALARPEGQFRATFEDKILMSDIVFLRAWYNVVPRPFYNPVTSLLMRGDTEREWQGMRLTGAVRRDEGIKTPLRVNSTYKPVERPEVRKFNPLRVPKALQAALPYSSKPHITKAQRRPTYLQKRAVVMEKDERDAVALLQQMQALQHAKQQKRMQKQNERQEERKKVMAKQGALDAQKHKERMKHIYKIEGQREAKRAKSS</sequence>
<dbReference type="GO" id="GO:0000462">
    <property type="term" value="P:maturation of SSU-rRNA from tricistronic rRNA transcript (SSU-rRNA, 5.8S rRNA, LSU-rRNA)"/>
    <property type="evidence" value="ECO:0007669"/>
    <property type="project" value="TreeGrafter"/>
</dbReference>
<feature type="compositionally biased region" description="Basic and acidic residues" evidence="11">
    <location>
        <begin position="1020"/>
        <end position="1030"/>
    </location>
</feature>
<dbReference type="VEuPathDB" id="FungiDB:DNF11_2084"/>
<dbReference type="Pfam" id="PF04950">
    <property type="entry name" value="RIBIOP_C"/>
    <property type="match status" value="1"/>
</dbReference>
<feature type="compositionally biased region" description="Acidic residues" evidence="11">
    <location>
        <begin position="587"/>
        <end position="597"/>
    </location>
</feature>
<feature type="compositionally biased region" description="Basic and acidic residues" evidence="11">
    <location>
        <begin position="19"/>
        <end position="32"/>
    </location>
</feature>
<keyword evidence="3" id="KW-0597">Phosphoprotein</keyword>
<comment type="catalytic activity">
    <reaction evidence="9">
        <text>GTP + H2O = GDP + phosphate + H(+)</text>
        <dbReference type="Rhea" id="RHEA:19669"/>
        <dbReference type="ChEBI" id="CHEBI:15377"/>
        <dbReference type="ChEBI" id="CHEBI:15378"/>
        <dbReference type="ChEBI" id="CHEBI:37565"/>
        <dbReference type="ChEBI" id="CHEBI:43474"/>
        <dbReference type="ChEBI" id="CHEBI:58189"/>
    </reaction>
    <physiologicalReaction direction="left-to-right" evidence="9">
        <dbReference type="Rhea" id="RHEA:19670"/>
    </physiologicalReaction>
</comment>
<keyword evidence="7" id="KW-0342">GTP-binding</keyword>
<feature type="region of interest" description="Disordered" evidence="11">
    <location>
        <begin position="1"/>
        <end position="32"/>
    </location>
</feature>
<gene>
    <name evidence="13" type="primary">bms1</name>
    <name evidence="13" type="ORF">DNF11_2084</name>
</gene>
<comment type="similarity">
    <text evidence="10">Belongs to the TRAFAC class translation factor GTPase superfamily. Bms1-like GTPase family. BMS1 subfamily.</text>
</comment>
<evidence type="ECO:0000256" key="6">
    <source>
        <dbReference type="ARBA" id="ARBA00022840"/>
    </source>
</evidence>
<dbReference type="GO" id="GO:0005525">
    <property type="term" value="F:GTP binding"/>
    <property type="evidence" value="ECO:0007669"/>
    <property type="project" value="UniProtKB-KW"/>
</dbReference>
<keyword evidence="2" id="KW-0690">Ribosome biogenesis</keyword>
<dbReference type="CDD" id="cd01882">
    <property type="entry name" value="BMS1"/>
    <property type="match status" value="1"/>
</dbReference>
<dbReference type="GO" id="GO:0030686">
    <property type="term" value="C:90S preribosome"/>
    <property type="evidence" value="ECO:0007669"/>
    <property type="project" value="TreeGrafter"/>
</dbReference>
<dbReference type="InterPro" id="IPR030387">
    <property type="entry name" value="G_Bms1/Tsr1_dom"/>
</dbReference>
<dbReference type="GO" id="GO:0032040">
    <property type="term" value="C:small-subunit processome"/>
    <property type="evidence" value="ECO:0007669"/>
    <property type="project" value="UniProtKB-ARBA"/>
</dbReference>
<dbReference type="SMART" id="SM00785">
    <property type="entry name" value="AARP2CN"/>
    <property type="match status" value="1"/>
</dbReference>
<evidence type="ECO:0000259" key="12">
    <source>
        <dbReference type="PROSITE" id="PS51714"/>
    </source>
</evidence>
<dbReference type="AlphaFoldDB" id="A0A3G2S4S5"/>
<keyword evidence="5" id="KW-0378">Hydrolase</keyword>
<evidence type="ECO:0000256" key="7">
    <source>
        <dbReference type="ARBA" id="ARBA00023134"/>
    </source>
</evidence>
<organism evidence="13 14">
    <name type="scientific">Malassezia restricta (strain ATCC 96810 / NBRC 103918 / CBS 7877)</name>
    <name type="common">Seborrheic dermatitis infection agent</name>
    <dbReference type="NCBI Taxonomy" id="425264"/>
    <lineage>
        <taxon>Eukaryota</taxon>
        <taxon>Fungi</taxon>
        <taxon>Dikarya</taxon>
        <taxon>Basidiomycota</taxon>
        <taxon>Ustilaginomycotina</taxon>
        <taxon>Malasseziomycetes</taxon>
        <taxon>Malasseziales</taxon>
        <taxon>Malasseziaceae</taxon>
        <taxon>Malassezia</taxon>
    </lineage>
</organism>
<evidence type="ECO:0000256" key="1">
    <source>
        <dbReference type="ARBA" id="ARBA00004604"/>
    </source>
</evidence>
<keyword evidence="8" id="KW-0539">Nucleus</keyword>
<keyword evidence="14" id="KW-1185">Reference proteome</keyword>
<dbReference type="InterPro" id="IPR039761">
    <property type="entry name" value="Bms1/Tsr1"/>
</dbReference>
<evidence type="ECO:0000256" key="10">
    <source>
        <dbReference type="ARBA" id="ARBA00061391"/>
    </source>
</evidence>
<dbReference type="Pfam" id="PF08142">
    <property type="entry name" value="AARP2CN"/>
    <property type="match status" value="1"/>
</dbReference>
<dbReference type="EMBL" id="CP033150">
    <property type="protein sequence ID" value="AYO43034.1"/>
    <property type="molecule type" value="Genomic_DNA"/>
</dbReference>
<evidence type="ECO:0000313" key="13">
    <source>
        <dbReference type="EMBL" id="AYO43034.1"/>
    </source>
</evidence>
<dbReference type="GO" id="GO:0005524">
    <property type="term" value="F:ATP binding"/>
    <property type="evidence" value="ECO:0007669"/>
    <property type="project" value="UniProtKB-KW"/>
</dbReference>
<accession>A0A3G2S4S5</accession>
<keyword evidence="6" id="KW-0067">ATP-binding</keyword>
<name>A0A3G2S4S5_MALR7</name>
<dbReference type="InterPro" id="IPR027417">
    <property type="entry name" value="P-loop_NTPase"/>
</dbReference>
<dbReference type="Proteomes" id="UP000269793">
    <property type="component" value="Chromosome III"/>
</dbReference>
<dbReference type="PROSITE" id="PS51714">
    <property type="entry name" value="G_BMS1"/>
    <property type="match status" value="1"/>
</dbReference>
<evidence type="ECO:0000313" key="14">
    <source>
        <dbReference type="Proteomes" id="UP000269793"/>
    </source>
</evidence>
<dbReference type="PANTHER" id="PTHR12858">
    <property type="entry name" value="RIBOSOME BIOGENESIS PROTEIN"/>
    <property type="match status" value="1"/>
</dbReference>
<dbReference type="STRING" id="425264.A0A3G2S4S5"/>
<dbReference type="PANTHER" id="PTHR12858:SF2">
    <property type="entry name" value="RIBOSOME BIOGENESIS PROTEIN BMS1 HOMOLOG"/>
    <property type="match status" value="1"/>
</dbReference>
<keyword evidence="4" id="KW-0547">Nucleotide-binding</keyword>
<evidence type="ECO:0000256" key="3">
    <source>
        <dbReference type="ARBA" id="ARBA00022553"/>
    </source>
</evidence>
<feature type="compositionally biased region" description="Acidic residues" evidence="11">
    <location>
        <begin position="425"/>
        <end position="437"/>
    </location>
</feature>